<evidence type="ECO:0000313" key="2">
    <source>
        <dbReference type="EMBL" id="MDG0810369.1"/>
    </source>
</evidence>
<gene>
    <name evidence="2" type="ORF">OMP40_14190</name>
</gene>
<dbReference type="EMBL" id="JAPDIA010000003">
    <property type="protein sequence ID" value="MDG0810369.1"/>
    <property type="molecule type" value="Genomic_DNA"/>
</dbReference>
<evidence type="ECO:0000313" key="3">
    <source>
        <dbReference type="Proteomes" id="UP001153404"/>
    </source>
</evidence>
<dbReference type="RefSeq" id="WP_277532159.1">
    <property type="nucleotide sequence ID" value="NZ_JAPDIA010000003.1"/>
</dbReference>
<comment type="caution">
    <text evidence="2">The sequence shown here is derived from an EMBL/GenBank/DDBJ whole genome shotgun (WGS) entry which is preliminary data.</text>
</comment>
<evidence type="ECO:0000256" key="1">
    <source>
        <dbReference type="ARBA" id="ARBA00004196"/>
    </source>
</evidence>
<organism evidence="2 3">
    <name type="scientific">Cohnella rhizosphaerae</name>
    <dbReference type="NCBI Taxonomy" id="1457232"/>
    <lineage>
        <taxon>Bacteria</taxon>
        <taxon>Bacillati</taxon>
        <taxon>Bacillota</taxon>
        <taxon>Bacilli</taxon>
        <taxon>Bacillales</taxon>
        <taxon>Paenibacillaceae</taxon>
        <taxon>Cohnella</taxon>
    </lineage>
</organism>
<dbReference type="GO" id="GO:0030313">
    <property type="term" value="C:cell envelope"/>
    <property type="evidence" value="ECO:0007669"/>
    <property type="project" value="UniProtKB-SubCell"/>
</dbReference>
<protein>
    <submittedName>
        <fullName evidence="2">InlB B-repeat-containing protein</fullName>
    </submittedName>
</protein>
<dbReference type="Proteomes" id="UP001153404">
    <property type="component" value="Unassembled WGS sequence"/>
</dbReference>
<proteinExistence type="predicted"/>
<dbReference type="NCBIfam" id="TIGR02543">
    <property type="entry name" value="List_Bact_rpt"/>
    <property type="match status" value="1"/>
</dbReference>
<keyword evidence="3" id="KW-1185">Reference proteome</keyword>
<reference evidence="2" key="1">
    <citation type="submission" date="2022-10" db="EMBL/GenBank/DDBJ databases">
        <title>Comparative genomic analysis of Cohnella hashimotonis sp. nov., isolated from the International Space Station.</title>
        <authorList>
            <person name="Simpson A."/>
            <person name="Venkateswaran K."/>
        </authorList>
    </citation>
    <scope>NUCLEOTIDE SEQUENCE</scope>
    <source>
        <strain evidence="2">DSM 28161</strain>
    </source>
</reference>
<accession>A0A9X4KXY1</accession>
<dbReference type="Gene3D" id="2.60.40.4270">
    <property type="entry name" value="Listeria-Bacteroides repeat domain"/>
    <property type="match status" value="1"/>
</dbReference>
<dbReference type="InterPro" id="IPR042229">
    <property type="entry name" value="Listeria/Bacterioides_rpt_sf"/>
</dbReference>
<sequence>MAYGIVEVNFTATFVVNANVNLTIGADFNYTTAKRYSAALHVLGFTGSSSTVSLPGDGNYQFTFYVMGTLGLRAGIQLELKAGVGSVKLNSIGLSVEPGAYVNLWGYFYYQLKQLNGVQSTRSLGALYIEIGIYLESAVGAQLGDGLLSASIPVYDNAWPLYSVGEQQHVVDFAYTQDKAPVVNLAGSASSIAVPETLFTMRTFDLKTGETNTRVYDRSRFDIQVDHANFRYKPTTGRIEVVNRDIQVSEGNLVITWKGAPLSYSSASLTRKIPLNWLARVGDYILQLDPQNGGVTQVVAAPYNAAISVDTPVYPGYTFDGWYWSISGGTKTTIPSHMPAEDRNLIAHWIPNKNTPYTVQHYLIDPNTRTSTSPAATEMLTGTTGAEIRIASDRFKNQGYATGTASGVSIKGDGSTVVRVDYYPVNRTMTFDWAYPGGARKFGNGSRRQEHRIAYTGADKAGIYVLRLVAGGSRCDAGFGHRLCREVDGERGHALSGRLLAAKYRKRHLYGGGYGIVSRHNRYHGKPDESDQVL</sequence>
<dbReference type="Pfam" id="PF09479">
    <property type="entry name" value="Flg_new"/>
    <property type="match status" value="1"/>
</dbReference>
<name>A0A9X4KXY1_9BACL</name>
<dbReference type="InterPro" id="IPR013378">
    <property type="entry name" value="InlB-like_B-rpt"/>
</dbReference>
<dbReference type="AlphaFoldDB" id="A0A9X4KXY1"/>
<comment type="subcellular location">
    <subcellularLocation>
        <location evidence="1">Cell envelope</location>
    </subcellularLocation>
</comment>